<evidence type="ECO:0000313" key="7">
    <source>
        <dbReference type="Proteomes" id="UP000192934"/>
    </source>
</evidence>
<keyword evidence="7" id="KW-1185">Reference proteome</keyword>
<feature type="domain" description="Aspartyl/asparaginy/proline hydroxylase" evidence="5">
    <location>
        <begin position="218"/>
        <end position="365"/>
    </location>
</feature>
<dbReference type="Proteomes" id="UP000192934">
    <property type="component" value="Chromosome I"/>
</dbReference>
<dbReference type="EMBL" id="LT840185">
    <property type="protein sequence ID" value="SMF66872.1"/>
    <property type="molecule type" value="Genomic_DNA"/>
</dbReference>
<dbReference type="Gene3D" id="1.25.40.10">
    <property type="entry name" value="Tetratricopeptide repeat domain"/>
    <property type="match status" value="1"/>
</dbReference>
<dbReference type="STRING" id="941907.SAMN06295910_1446"/>
<dbReference type="SUPFAM" id="SSF48452">
    <property type="entry name" value="TPR-like"/>
    <property type="match status" value="1"/>
</dbReference>
<dbReference type="PANTHER" id="PTHR46332:SF5">
    <property type="entry name" value="ASPARTATE BETA-HYDROXYLASE DOMAIN CONTAINING 2"/>
    <property type="match status" value="1"/>
</dbReference>
<reference evidence="7" key="1">
    <citation type="submission" date="2017-04" db="EMBL/GenBank/DDBJ databases">
        <authorList>
            <person name="Varghese N."/>
            <person name="Submissions S."/>
        </authorList>
    </citation>
    <scope>NUCLEOTIDE SEQUENCE [LARGE SCALE GENOMIC DNA]</scope>
    <source>
        <strain evidence="7">Dd16</strain>
    </source>
</reference>
<name>A0A1X7GCA5_9SPHN</name>
<dbReference type="SUPFAM" id="SSF51197">
    <property type="entry name" value="Clavaminate synthase-like"/>
    <property type="match status" value="1"/>
</dbReference>
<evidence type="ECO:0000256" key="4">
    <source>
        <dbReference type="SAM" id="MobiDB-lite"/>
    </source>
</evidence>
<feature type="compositionally biased region" description="Pro residues" evidence="4">
    <location>
        <begin position="1"/>
        <end position="11"/>
    </location>
</feature>
<evidence type="ECO:0000259" key="5">
    <source>
        <dbReference type="Pfam" id="PF05118"/>
    </source>
</evidence>
<dbReference type="GO" id="GO:0051213">
    <property type="term" value="F:dioxygenase activity"/>
    <property type="evidence" value="ECO:0007669"/>
    <property type="project" value="UniProtKB-KW"/>
</dbReference>
<evidence type="ECO:0000256" key="2">
    <source>
        <dbReference type="ARBA" id="ARBA00022964"/>
    </source>
</evidence>
<comment type="similarity">
    <text evidence="1">Belongs to the aspartyl/asparaginyl beta-hydroxylase family.</text>
</comment>
<keyword evidence="2" id="KW-0223">Dioxygenase</keyword>
<feature type="compositionally biased region" description="Low complexity" evidence="4">
    <location>
        <begin position="14"/>
        <end position="26"/>
    </location>
</feature>
<evidence type="ECO:0000256" key="3">
    <source>
        <dbReference type="ARBA" id="ARBA00023002"/>
    </source>
</evidence>
<dbReference type="OrthoDB" id="21665at2"/>
<organism evidence="6 7">
    <name type="scientific">Allosphingosinicella indica</name>
    <dbReference type="NCBI Taxonomy" id="941907"/>
    <lineage>
        <taxon>Bacteria</taxon>
        <taxon>Pseudomonadati</taxon>
        <taxon>Pseudomonadota</taxon>
        <taxon>Alphaproteobacteria</taxon>
        <taxon>Sphingomonadales</taxon>
        <taxon>Sphingomonadaceae</taxon>
        <taxon>Allosphingosinicella</taxon>
    </lineage>
</organism>
<dbReference type="Pfam" id="PF05118">
    <property type="entry name" value="Asp_Arg_Hydrox"/>
    <property type="match status" value="1"/>
</dbReference>
<dbReference type="InterPro" id="IPR007803">
    <property type="entry name" value="Asp/Arg/Pro-Hydrxlase"/>
</dbReference>
<accession>A0A1X7GCA5</accession>
<feature type="region of interest" description="Disordered" evidence="4">
    <location>
        <begin position="1"/>
        <end position="26"/>
    </location>
</feature>
<protein>
    <submittedName>
        <fullName evidence="6">Aspartyl/asparaginyl beta-hydroxylase, cupin superfamily</fullName>
    </submittedName>
</protein>
<dbReference type="InterPro" id="IPR011990">
    <property type="entry name" value="TPR-like_helical_dom_sf"/>
</dbReference>
<keyword evidence="3" id="KW-0560">Oxidoreductase</keyword>
<dbReference type="RefSeq" id="WP_085218178.1">
    <property type="nucleotide sequence ID" value="NZ_LT840185.1"/>
</dbReference>
<dbReference type="Gene3D" id="2.60.120.330">
    <property type="entry name" value="B-lactam Antibiotic, Isopenicillin N Synthase, Chain"/>
    <property type="match status" value="1"/>
</dbReference>
<dbReference type="InterPro" id="IPR051821">
    <property type="entry name" value="Asp/Asn_beta-hydroxylase"/>
</dbReference>
<evidence type="ECO:0000313" key="6">
    <source>
        <dbReference type="EMBL" id="SMF66872.1"/>
    </source>
</evidence>
<dbReference type="AlphaFoldDB" id="A0A1X7GCA5"/>
<gene>
    <name evidence="6" type="ORF">SAMN06295910_1446</name>
</gene>
<evidence type="ECO:0000256" key="1">
    <source>
        <dbReference type="ARBA" id="ARBA00007730"/>
    </source>
</evidence>
<proteinExistence type="inferred from homology"/>
<dbReference type="GO" id="GO:0016020">
    <property type="term" value="C:membrane"/>
    <property type="evidence" value="ECO:0007669"/>
    <property type="project" value="TreeGrafter"/>
</dbReference>
<sequence length="390" mass="42280">MATTAQPPPSPAELQADQAAARGDAATARRLLEDASRTAPDRAETWLKLSAMCRASGDVPAALDAIGGALRIDPLAFVPLLMKANLLDAAGRRAEAGEAYGNALAQRPSPAPGHLSNAIAQAEARHAEHLEAAAVRLAKAGAATEAALSGSEARRAARFRSNILRTTRVFHSEPTHFHYPGLAEREFHDREDFPWLETLEVATDTIAADFERVMAAERAELVPYIQYPEDVPLRQWTALNQSKAWTAIHLLQNGERVEANARHCEATMAVLARLDQPDIARRSPNAMFSLLAPGTHIPPHVGVSNARLVCHLPLIVPDGCWFRAGAERRAWKRGEAFVFDDTIEHEAMNPSQALRVVFIIDTWHPGLSKGERAAVRAIMEASDGGEGEGI</sequence>
<dbReference type="InterPro" id="IPR027443">
    <property type="entry name" value="IPNS-like_sf"/>
</dbReference>
<dbReference type="PANTHER" id="PTHR46332">
    <property type="entry name" value="ASPARTATE BETA-HYDROXYLASE DOMAIN-CONTAINING PROTEIN 2"/>
    <property type="match status" value="1"/>
</dbReference>